<evidence type="ECO:0000256" key="3">
    <source>
        <dbReference type="SAM" id="SignalP"/>
    </source>
</evidence>
<evidence type="ECO:0000256" key="1">
    <source>
        <dbReference type="SAM" id="MobiDB-lite"/>
    </source>
</evidence>
<feature type="compositionally biased region" description="Low complexity" evidence="1">
    <location>
        <begin position="172"/>
        <end position="195"/>
    </location>
</feature>
<keyword evidence="2" id="KW-1133">Transmembrane helix</keyword>
<sequence>MDMKKTVLGGTLIATLAVAMLLTTTFATASASGNGPAVAFQQTAVATAVATAPAAPTAVGAPAGGTTYSGKVTRTGDTLTINSNNQDRQFTAAPNLVVVRDGRDATFGDLRENDQVNVTAAPDGRATRIEATSASGFNPLWLLPLLLIPLLLIPFLMGRRRKPGDFIVERNTGSTTTTTRPTETTTTRTTTTSDSTADRDISSRR</sequence>
<keyword evidence="3" id="KW-0732">Signal</keyword>
<reference evidence="4" key="1">
    <citation type="submission" date="2020-02" db="EMBL/GenBank/DDBJ databases">
        <authorList>
            <person name="Meier V. D."/>
        </authorList>
    </citation>
    <scope>NUCLEOTIDE SEQUENCE</scope>
    <source>
        <strain evidence="4">AVDCRST_MAG88</strain>
    </source>
</reference>
<name>A0A6J4VXR8_9BACT</name>
<feature type="transmembrane region" description="Helical" evidence="2">
    <location>
        <begin position="140"/>
        <end position="157"/>
    </location>
</feature>
<evidence type="ECO:0000313" key="4">
    <source>
        <dbReference type="EMBL" id="CAA9589552.1"/>
    </source>
</evidence>
<feature type="region of interest" description="Disordered" evidence="1">
    <location>
        <begin position="167"/>
        <end position="205"/>
    </location>
</feature>
<dbReference type="EMBL" id="CADCWM010001187">
    <property type="protein sequence ID" value="CAA9589552.1"/>
    <property type="molecule type" value="Genomic_DNA"/>
</dbReference>
<feature type="chain" id="PRO_5026811429" description="DUF5666 domain-containing protein" evidence="3">
    <location>
        <begin position="30"/>
        <end position="205"/>
    </location>
</feature>
<proteinExistence type="predicted"/>
<accession>A0A6J4VXR8</accession>
<dbReference type="AlphaFoldDB" id="A0A6J4VXR8"/>
<feature type="signal peptide" evidence="3">
    <location>
        <begin position="1"/>
        <end position="29"/>
    </location>
</feature>
<keyword evidence="2" id="KW-0472">Membrane</keyword>
<keyword evidence="2" id="KW-0812">Transmembrane</keyword>
<feature type="compositionally biased region" description="Basic and acidic residues" evidence="1">
    <location>
        <begin position="196"/>
        <end position="205"/>
    </location>
</feature>
<protein>
    <recommendedName>
        <fullName evidence="5">DUF5666 domain-containing protein</fullName>
    </recommendedName>
</protein>
<evidence type="ECO:0000256" key="2">
    <source>
        <dbReference type="SAM" id="Phobius"/>
    </source>
</evidence>
<evidence type="ECO:0008006" key="5">
    <source>
        <dbReference type="Google" id="ProtNLM"/>
    </source>
</evidence>
<gene>
    <name evidence="4" type="ORF">AVDCRST_MAG88-4601</name>
</gene>
<organism evidence="4">
    <name type="scientific">uncultured Thermomicrobiales bacterium</name>
    <dbReference type="NCBI Taxonomy" id="1645740"/>
    <lineage>
        <taxon>Bacteria</taxon>
        <taxon>Pseudomonadati</taxon>
        <taxon>Thermomicrobiota</taxon>
        <taxon>Thermomicrobia</taxon>
        <taxon>Thermomicrobiales</taxon>
        <taxon>environmental samples</taxon>
    </lineage>
</organism>